<dbReference type="EMBL" id="BARS01038182">
    <property type="protein sequence ID" value="GAG19688.1"/>
    <property type="molecule type" value="Genomic_DNA"/>
</dbReference>
<feature type="non-terminal residue" evidence="1">
    <location>
        <position position="1"/>
    </location>
</feature>
<reference evidence="1" key="1">
    <citation type="journal article" date="2014" name="Front. Microbiol.">
        <title>High frequency of phylogenetically diverse reductive dehalogenase-homologous genes in deep subseafloor sedimentary metagenomes.</title>
        <authorList>
            <person name="Kawai M."/>
            <person name="Futagami T."/>
            <person name="Toyoda A."/>
            <person name="Takaki Y."/>
            <person name="Nishi S."/>
            <person name="Hori S."/>
            <person name="Arai W."/>
            <person name="Tsubouchi T."/>
            <person name="Morono Y."/>
            <person name="Uchiyama I."/>
            <person name="Ito T."/>
            <person name="Fujiyama A."/>
            <person name="Inagaki F."/>
            <person name="Takami H."/>
        </authorList>
    </citation>
    <scope>NUCLEOTIDE SEQUENCE</scope>
    <source>
        <strain evidence="1">Expedition CK06-06</strain>
    </source>
</reference>
<dbReference type="AlphaFoldDB" id="X0W505"/>
<gene>
    <name evidence="1" type="ORF">S01H1_58447</name>
</gene>
<feature type="non-terminal residue" evidence="1">
    <location>
        <position position="255"/>
    </location>
</feature>
<accession>X0W505</accession>
<organism evidence="1">
    <name type="scientific">marine sediment metagenome</name>
    <dbReference type="NCBI Taxonomy" id="412755"/>
    <lineage>
        <taxon>unclassified sequences</taxon>
        <taxon>metagenomes</taxon>
        <taxon>ecological metagenomes</taxon>
    </lineage>
</organism>
<sequence>SVERPGLTVVTVRQFLDYVFLDDDGVFVDNSVEADTAGGTAFLGIGEVTNDFLYMGKETQFNQVDQSNDVDGAYTLLVYTYWDGSSWSVLATAGQDDYTADGVLTFTAPGDWAKTTVNGVNAYWIRAQETSAVTTPVTLFSVGRTFTAALVENTDFKVAPGAADGVTTTKDGAIARIASGGQLEPGEEIKTSFTYVTFTSQTFGIAEQSIIEGSARFVNNPQSGRGTHWEMTFPRCQLNNNGAMDLDDTDFQTIP</sequence>
<evidence type="ECO:0000313" key="1">
    <source>
        <dbReference type="EMBL" id="GAG19688.1"/>
    </source>
</evidence>
<comment type="caution">
    <text evidence="1">The sequence shown here is derived from an EMBL/GenBank/DDBJ whole genome shotgun (WGS) entry which is preliminary data.</text>
</comment>
<proteinExistence type="predicted"/>
<protein>
    <submittedName>
        <fullName evidence="1">Uncharacterized protein</fullName>
    </submittedName>
</protein>
<name>X0W505_9ZZZZ</name>